<evidence type="ECO:0000256" key="1">
    <source>
        <dbReference type="ARBA" id="ARBA00004123"/>
    </source>
</evidence>
<proteinExistence type="predicted"/>
<feature type="compositionally biased region" description="Acidic residues" evidence="7">
    <location>
        <begin position="300"/>
        <end position="315"/>
    </location>
</feature>
<evidence type="ECO:0000259" key="8">
    <source>
        <dbReference type="PROSITE" id="PS51351"/>
    </source>
</evidence>
<dbReference type="KEGG" id="cthr:CTHT_0041450"/>
<feature type="compositionally biased region" description="Basic and acidic residues" evidence="7">
    <location>
        <begin position="145"/>
        <end position="154"/>
    </location>
</feature>
<protein>
    <submittedName>
        <fullName evidence="9">Putative transcription initiation factor</fullName>
    </submittedName>
</protein>
<keyword evidence="2" id="KW-0805">Transcription regulation</keyword>
<dbReference type="EMBL" id="GL988043">
    <property type="protein sequence ID" value="EGS19666.1"/>
    <property type="molecule type" value="Genomic_DNA"/>
</dbReference>
<keyword evidence="9" id="KW-0396">Initiation factor</keyword>
<dbReference type="GO" id="GO:0003677">
    <property type="term" value="F:DNA binding"/>
    <property type="evidence" value="ECO:0007669"/>
    <property type="project" value="UniProtKB-KW"/>
</dbReference>
<comment type="subcellular location">
    <subcellularLocation>
        <location evidence="1">Nucleus</location>
    </subcellularLocation>
</comment>
<dbReference type="PANTHER" id="PTHR12716:SF8">
    <property type="entry name" value="TRANSCRIPTION INITIATION FACTOR IIE SUBUNIT BETA"/>
    <property type="match status" value="1"/>
</dbReference>
<keyword evidence="4" id="KW-0804">Transcription</keyword>
<feature type="compositionally biased region" description="Basic residues" evidence="7">
    <location>
        <begin position="134"/>
        <end position="144"/>
    </location>
</feature>
<dbReference type="Pfam" id="PF18121">
    <property type="entry name" value="TFA2_Winged_2"/>
    <property type="match status" value="1"/>
</dbReference>
<gene>
    <name evidence="9" type="ORF">CTHT_0041450</name>
</gene>
<feature type="region of interest" description="Disordered" evidence="7">
    <location>
        <begin position="376"/>
        <end position="434"/>
    </location>
</feature>
<dbReference type="GO" id="GO:0006367">
    <property type="term" value="P:transcription initiation at RNA polymerase II promoter"/>
    <property type="evidence" value="ECO:0007669"/>
    <property type="project" value="InterPro"/>
</dbReference>
<evidence type="ECO:0000256" key="7">
    <source>
        <dbReference type="SAM" id="MobiDB-lite"/>
    </source>
</evidence>
<dbReference type="GeneID" id="18258183"/>
<dbReference type="GO" id="GO:0005673">
    <property type="term" value="C:transcription factor TFIIE complex"/>
    <property type="evidence" value="ECO:0007669"/>
    <property type="project" value="InterPro"/>
</dbReference>
<dbReference type="OrthoDB" id="5323195at2759"/>
<evidence type="ECO:0000256" key="4">
    <source>
        <dbReference type="ARBA" id="ARBA00023163"/>
    </source>
</evidence>
<dbReference type="CDD" id="cd07977">
    <property type="entry name" value="TFIIE_beta_winged_helix"/>
    <property type="match status" value="1"/>
</dbReference>
<dbReference type="HOGENOM" id="CLU_413867_0_0_1"/>
<accession>G0SA94</accession>
<feature type="region of interest" description="Disordered" evidence="7">
    <location>
        <begin position="103"/>
        <end position="201"/>
    </location>
</feature>
<dbReference type="InterPro" id="IPR040501">
    <property type="entry name" value="TFA2_Winged_2"/>
</dbReference>
<comment type="function">
    <text evidence="6">Recruits TFIIH to the initiation complex and stimulates the RNA polymerase II C-terminal domain kinase and DNA-dependent ATPase activities of TFIIH. Both TFIIH and TFIIE are required for promoter clearance by RNA polymerase.</text>
</comment>
<dbReference type="RefSeq" id="XP_006694551.1">
    <property type="nucleotide sequence ID" value="XM_006694488.1"/>
</dbReference>
<evidence type="ECO:0000256" key="5">
    <source>
        <dbReference type="ARBA" id="ARBA00023242"/>
    </source>
</evidence>
<feature type="region of interest" description="Disordered" evidence="7">
    <location>
        <begin position="1"/>
        <end position="79"/>
    </location>
</feature>
<dbReference type="eggNOG" id="KOG3095">
    <property type="taxonomic scope" value="Eukaryota"/>
</dbReference>
<evidence type="ECO:0000256" key="6">
    <source>
        <dbReference type="ARBA" id="ARBA00025581"/>
    </source>
</evidence>
<dbReference type="InterPro" id="IPR016656">
    <property type="entry name" value="TFIIE-bsu"/>
</dbReference>
<dbReference type="AlphaFoldDB" id="G0SA94"/>
<feature type="compositionally biased region" description="Polar residues" evidence="7">
    <location>
        <begin position="104"/>
        <end position="115"/>
    </location>
</feature>
<sequence length="663" mass="72007">MALDSETQNKNGGAPDTGSRSQPPPAAAGLGRPVGHCPSSDQPCQPTGPALNVGGDGATGANGANDRAPESHGAKKSLPSFLQPSAAFMTSFFGRGLKILAERSGQQTSSIQNDSKSNKQNKRQTLSDENEPKAKRKAKVAKKKVPFEKKDGKTAKKNGNQRPFKAKSGPSSSAAAAPAPSSASATAQVSGGQTEPKVKVDAELEAQLQAEFESVLLDNLHPSIAATERAQPKADLEEDVDVKFEIVFEVDRKTETTATNHDQLKAELQAEFEAALQDHAEAITTATEQSQTETNHESDSETEISFDTDFEDDREAETKATDEAKRGVKLEAEFEAALNAYIPTTAAVTGQAPNKNIHNLLPKPSIMSNQQGLKSLVPSAKQQLQRSSLAPPSPSPSVGSTASAAPGGGPTSVGTPRKDRDGAPIVYSQPDRTGTGENIISQMAYAISWLRSKEEPQTYWDVLSYLSATSRPESEQEYFVDQMRRNPQIQWIPDPDLSEQTWKSGTYVHRPIIPGVKSKDTLIAYLQKKQDASGVSVKDLKDGWPDCEQAIAELEREHKVLVVRAKKDGAARMVWLDDPSLFHEVDPELKLMWARVEVPSVDTIVQRLLAAQQKPASEDPRLKQAANAPTQQDKKKKRAQRRTGKATNTHMEHLLKDYSHLKR</sequence>
<keyword evidence="9" id="KW-0648">Protein biosynthesis</keyword>
<dbReference type="GO" id="GO:0003743">
    <property type="term" value="F:translation initiation factor activity"/>
    <property type="evidence" value="ECO:0007669"/>
    <property type="project" value="UniProtKB-KW"/>
</dbReference>
<name>G0SA94_CHATD</name>
<keyword evidence="10" id="KW-1185">Reference proteome</keyword>
<feature type="compositionally biased region" description="Low complexity" evidence="7">
    <location>
        <begin position="168"/>
        <end position="185"/>
    </location>
</feature>
<dbReference type="PANTHER" id="PTHR12716">
    <property type="entry name" value="TRANSCRIPTION INITIATION FACTOR IIE, BETA SUBUNIT"/>
    <property type="match status" value="1"/>
</dbReference>
<feature type="region of interest" description="Disordered" evidence="7">
    <location>
        <begin position="612"/>
        <end position="663"/>
    </location>
</feature>
<evidence type="ECO:0000256" key="3">
    <source>
        <dbReference type="ARBA" id="ARBA00023125"/>
    </source>
</evidence>
<reference evidence="9 10" key="1">
    <citation type="journal article" date="2011" name="Cell">
        <title>Insight into structure and assembly of the nuclear pore complex by utilizing the genome of a eukaryotic thermophile.</title>
        <authorList>
            <person name="Amlacher S."/>
            <person name="Sarges P."/>
            <person name="Flemming D."/>
            <person name="van Noort V."/>
            <person name="Kunze R."/>
            <person name="Devos D.P."/>
            <person name="Arumugam M."/>
            <person name="Bork P."/>
            <person name="Hurt E."/>
        </authorList>
    </citation>
    <scope>NUCLEOTIDE SEQUENCE [LARGE SCALE GENOMIC DNA]</scope>
    <source>
        <strain evidence="10">DSM 1495 / CBS 144.50 / IMI 039719</strain>
    </source>
</reference>
<feature type="domain" description="TFIIE beta" evidence="8">
    <location>
        <begin position="431"/>
        <end position="516"/>
    </location>
</feature>
<feature type="region of interest" description="Disordered" evidence="7">
    <location>
        <begin position="278"/>
        <end position="324"/>
    </location>
</feature>
<feature type="compositionally biased region" description="Basic residues" evidence="7">
    <location>
        <begin position="634"/>
        <end position="644"/>
    </location>
</feature>
<keyword evidence="3" id="KW-0238">DNA-binding</keyword>
<feature type="compositionally biased region" description="Polar residues" evidence="7">
    <location>
        <begin position="284"/>
        <end position="293"/>
    </location>
</feature>
<feature type="compositionally biased region" description="Low complexity" evidence="7">
    <location>
        <begin position="396"/>
        <end position="405"/>
    </location>
</feature>
<organism evidence="10">
    <name type="scientific">Chaetomium thermophilum (strain DSM 1495 / CBS 144.50 / IMI 039719)</name>
    <name type="common">Thermochaetoides thermophila</name>
    <dbReference type="NCBI Taxonomy" id="759272"/>
    <lineage>
        <taxon>Eukaryota</taxon>
        <taxon>Fungi</taxon>
        <taxon>Dikarya</taxon>
        <taxon>Ascomycota</taxon>
        <taxon>Pezizomycotina</taxon>
        <taxon>Sordariomycetes</taxon>
        <taxon>Sordariomycetidae</taxon>
        <taxon>Sordariales</taxon>
        <taxon>Chaetomiaceae</taxon>
        <taxon>Thermochaetoides</taxon>
    </lineage>
</organism>
<dbReference type="Proteomes" id="UP000008066">
    <property type="component" value="Unassembled WGS sequence"/>
</dbReference>
<dbReference type="STRING" id="759272.G0SA94"/>
<feature type="compositionally biased region" description="Polar residues" evidence="7">
    <location>
        <begin position="1"/>
        <end position="11"/>
    </location>
</feature>
<evidence type="ECO:0000256" key="2">
    <source>
        <dbReference type="ARBA" id="ARBA00023015"/>
    </source>
</evidence>
<evidence type="ECO:0000313" key="9">
    <source>
        <dbReference type="EMBL" id="EGS19666.1"/>
    </source>
</evidence>
<feature type="compositionally biased region" description="Basic and acidic residues" evidence="7">
    <location>
        <begin position="650"/>
        <end position="663"/>
    </location>
</feature>
<dbReference type="GO" id="GO:0001097">
    <property type="term" value="F:TFIIH-class transcription factor complex binding"/>
    <property type="evidence" value="ECO:0007669"/>
    <property type="project" value="TreeGrafter"/>
</dbReference>
<dbReference type="PROSITE" id="PS51351">
    <property type="entry name" value="TFIIE_BETA_C"/>
    <property type="match status" value="1"/>
</dbReference>
<dbReference type="InterPro" id="IPR003166">
    <property type="entry name" value="TFIIE_bsu_DNA-bd"/>
</dbReference>
<keyword evidence="5" id="KW-0539">Nucleus</keyword>
<evidence type="ECO:0000313" key="10">
    <source>
        <dbReference type="Proteomes" id="UP000008066"/>
    </source>
</evidence>